<protein>
    <submittedName>
        <fullName evidence="1">Uncharacterized protein</fullName>
    </submittedName>
</protein>
<comment type="caution">
    <text evidence="1">The sequence shown here is derived from an EMBL/GenBank/DDBJ whole genome shotgun (WGS) entry which is preliminary data.</text>
</comment>
<organism evidence="1 2">
    <name type="scientific">Akkermansia muciniphila</name>
    <dbReference type="NCBI Taxonomy" id="239935"/>
    <lineage>
        <taxon>Bacteria</taxon>
        <taxon>Pseudomonadati</taxon>
        <taxon>Verrucomicrobiota</taxon>
        <taxon>Verrucomicrobiia</taxon>
        <taxon>Verrucomicrobiales</taxon>
        <taxon>Akkermansiaceae</taxon>
        <taxon>Akkermansia</taxon>
    </lineage>
</organism>
<accession>A0AAX0WJH7</accession>
<name>A0AAX0WJH7_9BACT</name>
<dbReference type="RefSeq" id="WP_102741334.1">
    <property type="nucleotide sequence ID" value="NZ_PJLB01000008.1"/>
</dbReference>
<evidence type="ECO:0000313" key="1">
    <source>
        <dbReference type="EMBL" id="PND02772.1"/>
    </source>
</evidence>
<proteinExistence type="predicted"/>
<dbReference type="AlphaFoldDB" id="A0AAX0WJH7"/>
<gene>
    <name evidence="1" type="ORF">CXT95_09005</name>
</gene>
<sequence>MNAEIQIQFPRPGEWGEFTLTAVYQDEEGYTRIDRYTQDEIPADQTPAMQAVVAALVGLAEPWQASQVWAHLMTATVYNEDDPYTPIGRKDEVALDVEAVNEQGGRRFFTPYQYPEFIIDDPAAVDFFKHFTTK</sequence>
<dbReference type="Proteomes" id="UP000236075">
    <property type="component" value="Unassembled WGS sequence"/>
</dbReference>
<evidence type="ECO:0000313" key="2">
    <source>
        <dbReference type="Proteomes" id="UP000236075"/>
    </source>
</evidence>
<dbReference type="EMBL" id="PJLB01000008">
    <property type="protein sequence ID" value="PND02772.1"/>
    <property type="molecule type" value="Genomic_DNA"/>
</dbReference>
<reference evidence="1 2" key="1">
    <citation type="journal article" date="2017" name="BMC Genomics">
        <title>Genome sequencing of 39 Akkermansia muciniphila isolates reveals its population structure, genomic and functional diverisity, and global distribution in mammalian gut microbiotas.</title>
        <authorList>
            <person name="Guo X."/>
            <person name="Li S."/>
            <person name="Zhang J."/>
            <person name="Wu F."/>
            <person name="Li X."/>
            <person name="Wu D."/>
            <person name="Zhang M."/>
            <person name="Ou Z."/>
            <person name="Jie Z."/>
            <person name="Yan Q."/>
            <person name="Li P."/>
            <person name="Yi J."/>
            <person name="Peng Y."/>
        </authorList>
    </citation>
    <scope>NUCLEOTIDE SEQUENCE [LARGE SCALE GENOMIC DNA]</scope>
    <source>
        <strain evidence="1 2">GP28</strain>
    </source>
</reference>